<evidence type="ECO:0000259" key="8">
    <source>
        <dbReference type="PROSITE" id="PS51202"/>
    </source>
</evidence>
<dbReference type="PROSITE" id="PS51202">
    <property type="entry name" value="RCK_C"/>
    <property type="match status" value="2"/>
</dbReference>
<comment type="function">
    <text evidence="1">Part of a potassium transport system.</text>
</comment>
<gene>
    <name evidence="9" type="ORF">SAMN06269185_0057</name>
</gene>
<evidence type="ECO:0000313" key="9">
    <source>
        <dbReference type="EMBL" id="SNZ02578.1"/>
    </source>
</evidence>
<evidence type="ECO:0000256" key="6">
    <source>
        <dbReference type="ARBA" id="ARBA00023065"/>
    </source>
</evidence>
<evidence type="ECO:0000256" key="5">
    <source>
        <dbReference type="ARBA" id="ARBA00023027"/>
    </source>
</evidence>
<dbReference type="InterPro" id="IPR036291">
    <property type="entry name" value="NAD(P)-bd_dom_sf"/>
</dbReference>
<feature type="domain" description="RCK C-terminal" evidence="8">
    <location>
        <begin position="364"/>
        <end position="445"/>
    </location>
</feature>
<dbReference type="AlphaFoldDB" id="A0A285MZQ7"/>
<keyword evidence="10" id="KW-1185">Reference proteome</keyword>
<feature type="domain" description="RCK N-terminal" evidence="7">
    <location>
        <begin position="227"/>
        <end position="344"/>
    </location>
</feature>
<dbReference type="Pfam" id="PF02254">
    <property type="entry name" value="TrkA_N"/>
    <property type="match status" value="2"/>
</dbReference>
<keyword evidence="5" id="KW-0520">NAD</keyword>
<dbReference type="PRINTS" id="PR00335">
    <property type="entry name" value="KUPTAKETRKA"/>
</dbReference>
<dbReference type="OrthoDB" id="27588at2157"/>
<dbReference type="RefSeq" id="WP_097007126.1">
    <property type="nucleotide sequence ID" value="NZ_OBEJ01000001.1"/>
</dbReference>
<evidence type="ECO:0000256" key="3">
    <source>
        <dbReference type="ARBA" id="ARBA00022538"/>
    </source>
</evidence>
<evidence type="ECO:0000313" key="10">
    <source>
        <dbReference type="Proteomes" id="UP000219453"/>
    </source>
</evidence>
<keyword evidence="2" id="KW-0813">Transport</keyword>
<dbReference type="PROSITE" id="PS51201">
    <property type="entry name" value="RCK_N"/>
    <property type="match status" value="2"/>
</dbReference>
<organism evidence="9 10">
    <name type="scientific">Natronoarchaeum philippinense</name>
    <dbReference type="NCBI Taxonomy" id="558529"/>
    <lineage>
        <taxon>Archaea</taxon>
        <taxon>Methanobacteriati</taxon>
        <taxon>Methanobacteriota</taxon>
        <taxon>Stenosarchaea group</taxon>
        <taxon>Halobacteria</taxon>
        <taxon>Halobacteriales</taxon>
        <taxon>Natronoarchaeaceae</taxon>
    </lineage>
</organism>
<keyword evidence="3" id="KW-0633">Potassium transport</keyword>
<evidence type="ECO:0000256" key="2">
    <source>
        <dbReference type="ARBA" id="ARBA00022448"/>
    </source>
</evidence>
<dbReference type="SUPFAM" id="SSF116726">
    <property type="entry name" value="TrkA C-terminal domain-like"/>
    <property type="match status" value="2"/>
</dbReference>
<dbReference type="PANTHER" id="PTHR43833">
    <property type="entry name" value="POTASSIUM CHANNEL PROTEIN 2-RELATED-RELATED"/>
    <property type="match status" value="1"/>
</dbReference>
<feature type="domain" description="RCK N-terminal" evidence="7">
    <location>
        <begin position="1"/>
        <end position="119"/>
    </location>
</feature>
<dbReference type="GO" id="GO:0005886">
    <property type="term" value="C:plasma membrane"/>
    <property type="evidence" value="ECO:0007669"/>
    <property type="project" value="InterPro"/>
</dbReference>
<dbReference type="InterPro" id="IPR006037">
    <property type="entry name" value="RCK_C"/>
</dbReference>
<evidence type="ECO:0000259" key="7">
    <source>
        <dbReference type="PROSITE" id="PS51201"/>
    </source>
</evidence>
<dbReference type="Gene3D" id="3.40.50.720">
    <property type="entry name" value="NAD(P)-binding Rossmann-like Domain"/>
    <property type="match status" value="2"/>
</dbReference>
<sequence length="445" mass="48035">MRVIVIGAGEVGRSIASNLADSNEVVVIERDPEVVEELTYSLDVLSITGDGTSLDVLEEAGVEDADIVIASTDDDETNLVACGTAKTVSEAFTIARVKKTNLLDTWRRTTTAFGVDFMVGSDLLTAHAIVQIAGLPGAHDADAFAGGAVRMGEFEIEAESPVAGDTVQEADRFDSLTFAAIFRDGEVTIPRGNTRIRAGDRLVVIGSPESVQEFATQLYPADARDGTDEIVIVGGSDIGYQAARIFEDHGLKPRLIEQDPDRARELAEELPKTTVMQSDATDTDFLAREHVGEADLLISTLENDQKNLLVSLLAERQGVDRTVAIVESPDYIELFEAVGVDIAVNPREETAEEITRFTREGEAENVAMLESDLAEVVEFEVDRESLLVGQSIQEAMSELPECVVVGAITRNGEHITPRGDTHVQAGDHVVVFLATEILDDVLDKI</sequence>
<keyword evidence="6" id="KW-0406">Ion transport</keyword>
<dbReference type="GO" id="GO:0015079">
    <property type="term" value="F:potassium ion transmembrane transporter activity"/>
    <property type="evidence" value="ECO:0007669"/>
    <property type="project" value="InterPro"/>
</dbReference>
<dbReference type="NCBIfam" id="NF007031">
    <property type="entry name" value="PRK09496.1-2"/>
    <property type="match status" value="1"/>
</dbReference>
<evidence type="ECO:0000256" key="1">
    <source>
        <dbReference type="ARBA" id="ARBA00003660"/>
    </source>
</evidence>
<dbReference type="Proteomes" id="UP000219453">
    <property type="component" value="Unassembled WGS sequence"/>
</dbReference>
<dbReference type="InterPro" id="IPR006036">
    <property type="entry name" value="K_uptake_TrkA"/>
</dbReference>
<keyword evidence="4" id="KW-0630">Potassium</keyword>
<feature type="domain" description="RCK C-terminal" evidence="8">
    <location>
        <begin position="139"/>
        <end position="220"/>
    </location>
</feature>
<accession>A0A285MZQ7</accession>
<dbReference type="Gene3D" id="3.30.70.1450">
    <property type="entry name" value="Regulator of K+ conductance, C-terminal domain"/>
    <property type="match status" value="2"/>
</dbReference>
<evidence type="ECO:0000256" key="4">
    <source>
        <dbReference type="ARBA" id="ARBA00022958"/>
    </source>
</evidence>
<dbReference type="PANTHER" id="PTHR43833:SF5">
    <property type="entry name" value="TRK SYSTEM POTASSIUM UPTAKE PROTEIN TRKA"/>
    <property type="match status" value="1"/>
</dbReference>
<dbReference type="NCBIfam" id="NF007034">
    <property type="entry name" value="PRK09496.2-1"/>
    <property type="match status" value="1"/>
</dbReference>
<dbReference type="Pfam" id="PF02080">
    <property type="entry name" value="TrkA_C"/>
    <property type="match status" value="2"/>
</dbReference>
<protein>
    <submittedName>
        <fullName evidence="9">Trk system potassium uptake protein TrkA</fullName>
    </submittedName>
</protein>
<dbReference type="InterPro" id="IPR050721">
    <property type="entry name" value="Trk_Ktr_HKT_K-transport"/>
</dbReference>
<reference evidence="9 10" key="1">
    <citation type="submission" date="2017-09" db="EMBL/GenBank/DDBJ databases">
        <authorList>
            <person name="Ehlers B."/>
            <person name="Leendertz F.H."/>
        </authorList>
    </citation>
    <scope>NUCLEOTIDE SEQUENCE [LARGE SCALE GENOMIC DNA]</scope>
    <source>
        <strain evidence="9 10">DSM 27208</strain>
    </source>
</reference>
<dbReference type="EMBL" id="OBEJ01000001">
    <property type="protein sequence ID" value="SNZ02578.1"/>
    <property type="molecule type" value="Genomic_DNA"/>
</dbReference>
<name>A0A285MZQ7_NATPI</name>
<dbReference type="InterPro" id="IPR003148">
    <property type="entry name" value="RCK_N"/>
</dbReference>
<proteinExistence type="predicted"/>
<dbReference type="NCBIfam" id="NF007039">
    <property type="entry name" value="PRK09496.3-2"/>
    <property type="match status" value="1"/>
</dbReference>
<dbReference type="InterPro" id="IPR036721">
    <property type="entry name" value="RCK_C_sf"/>
</dbReference>
<dbReference type="SUPFAM" id="SSF51735">
    <property type="entry name" value="NAD(P)-binding Rossmann-fold domains"/>
    <property type="match status" value="2"/>
</dbReference>